<dbReference type="GO" id="GO:0019310">
    <property type="term" value="P:inositol catabolic process"/>
    <property type="evidence" value="ECO:0007669"/>
    <property type="project" value="InterPro"/>
</dbReference>
<dbReference type="InterPro" id="IPR024203">
    <property type="entry name" value="Deoxy-glucuronate_isom_IolB"/>
</dbReference>
<dbReference type="Pfam" id="PF04962">
    <property type="entry name" value="KduI"/>
    <property type="match status" value="1"/>
</dbReference>
<dbReference type="PANTHER" id="PTHR39193:SF1">
    <property type="entry name" value="5-DEOXY-GLUCURONATE ISOMERASE"/>
    <property type="match status" value="1"/>
</dbReference>
<reference evidence="2" key="1">
    <citation type="submission" date="2020-01" db="EMBL/GenBank/DDBJ databases">
        <authorList>
            <person name="Meier V. D."/>
            <person name="Meier V D."/>
        </authorList>
    </citation>
    <scope>NUCLEOTIDE SEQUENCE</scope>
    <source>
        <strain evidence="2">HLG_WM_MAG_09</strain>
    </source>
</reference>
<evidence type="ECO:0000256" key="1">
    <source>
        <dbReference type="ARBA" id="ARBA00023235"/>
    </source>
</evidence>
<proteinExistence type="predicted"/>
<dbReference type="PANTHER" id="PTHR39193">
    <property type="entry name" value="5-DEOXY-GLUCURONATE ISOMERASE"/>
    <property type="match status" value="1"/>
</dbReference>
<evidence type="ECO:0000313" key="2">
    <source>
        <dbReference type="EMBL" id="CAA6830932.1"/>
    </source>
</evidence>
<dbReference type="SUPFAM" id="SSF51182">
    <property type="entry name" value="RmlC-like cupins"/>
    <property type="match status" value="1"/>
</dbReference>
<dbReference type="InterPro" id="IPR021120">
    <property type="entry name" value="KduI/IolB_isomerase"/>
</dbReference>
<gene>
    <name evidence="2" type="ORF">HELGO_WM27552</name>
</gene>
<dbReference type="EC" id="5.3.1.-" evidence="2"/>
<organism evidence="2">
    <name type="scientific">uncultured Thiotrichaceae bacterium</name>
    <dbReference type="NCBI Taxonomy" id="298394"/>
    <lineage>
        <taxon>Bacteria</taxon>
        <taxon>Pseudomonadati</taxon>
        <taxon>Pseudomonadota</taxon>
        <taxon>Gammaproteobacteria</taxon>
        <taxon>Thiotrichales</taxon>
        <taxon>Thiotrichaceae</taxon>
        <taxon>environmental samples</taxon>
    </lineage>
</organism>
<sequence>MSVNYLPSNKNERVQLAVTPETAGWKYLSFSVLNHDDGAAFEDQRDGLETAIVPLSGSGTFEINGTRYELSRTSVFEAMPMVLYVHPGESIKLLEGGTLLFAIGSAPAEGVYPTRLHLPHEMRSEIRGGGSAFRQVNHILAAPMPAERLILFEVYVPRGCWSGWAPHCHDGHDGSPYLEETYYFRLQPDNGFWMHRNWRDGDFNDVMSGQDGDCAMVPKGYHSSVCCPGSHMFFLNFLAGDLIQDKRSTPPCFHSDFTWIEEDWEQGAWNLPIVKKPKPPGQ</sequence>
<dbReference type="AlphaFoldDB" id="A0A6S6UMJ2"/>
<keyword evidence="1 2" id="KW-0413">Isomerase</keyword>
<dbReference type="EMBL" id="CACVAT010000653">
    <property type="protein sequence ID" value="CAA6830932.1"/>
    <property type="molecule type" value="Genomic_DNA"/>
</dbReference>
<dbReference type="Gene3D" id="2.60.120.10">
    <property type="entry name" value="Jelly Rolls"/>
    <property type="match status" value="2"/>
</dbReference>
<dbReference type="PIRSF" id="PIRSF036628">
    <property type="entry name" value="IolB"/>
    <property type="match status" value="1"/>
</dbReference>
<protein>
    <submittedName>
        <fullName evidence="2">5-deoxy-glucuronate isomerase (EC)</fullName>
        <ecNumber evidence="2">5.3.1.-</ecNumber>
    </submittedName>
</protein>
<dbReference type="GO" id="GO:0008880">
    <property type="term" value="F:glucuronate isomerase activity"/>
    <property type="evidence" value="ECO:0007669"/>
    <property type="project" value="InterPro"/>
</dbReference>
<dbReference type="InterPro" id="IPR014710">
    <property type="entry name" value="RmlC-like_jellyroll"/>
</dbReference>
<accession>A0A6S6UMJ2</accession>
<dbReference type="InterPro" id="IPR011051">
    <property type="entry name" value="RmlC_Cupin_sf"/>
</dbReference>
<name>A0A6S6UMJ2_9GAMM</name>